<accession>I4B6Q1</accession>
<dbReference type="HOGENOM" id="CLU_2222089_0_0_12"/>
<dbReference type="Proteomes" id="UP000006048">
    <property type="component" value="Chromosome"/>
</dbReference>
<dbReference type="Pfam" id="PF13443">
    <property type="entry name" value="HTH_26"/>
    <property type="match status" value="1"/>
</dbReference>
<dbReference type="SUPFAM" id="SSF47413">
    <property type="entry name" value="lambda repressor-like DNA-binding domains"/>
    <property type="match status" value="1"/>
</dbReference>
<dbReference type="Gene3D" id="1.10.260.40">
    <property type="entry name" value="lambda repressor-like DNA-binding domains"/>
    <property type="match status" value="1"/>
</dbReference>
<gene>
    <name evidence="2" type="ordered locus">Turpa_2314</name>
</gene>
<dbReference type="KEGG" id="tpx:Turpa_2314"/>
<dbReference type="SMART" id="SM00530">
    <property type="entry name" value="HTH_XRE"/>
    <property type="match status" value="1"/>
</dbReference>
<dbReference type="CDD" id="cd00093">
    <property type="entry name" value="HTH_XRE"/>
    <property type="match status" value="1"/>
</dbReference>
<proteinExistence type="predicted"/>
<name>I4B6Q1_TURPD</name>
<organism evidence="2 3">
    <name type="scientific">Turneriella parva (strain ATCC BAA-1111 / DSM 21527 / NCTC 11395 / H)</name>
    <name type="common">Leptospira parva</name>
    <dbReference type="NCBI Taxonomy" id="869212"/>
    <lineage>
        <taxon>Bacteria</taxon>
        <taxon>Pseudomonadati</taxon>
        <taxon>Spirochaetota</taxon>
        <taxon>Spirochaetia</taxon>
        <taxon>Leptospirales</taxon>
        <taxon>Leptospiraceae</taxon>
        <taxon>Turneriella</taxon>
    </lineage>
</organism>
<dbReference type="InterPro" id="IPR010982">
    <property type="entry name" value="Lambda_DNA-bd_dom_sf"/>
</dbReference>
<sequence length="106" mass="11853">MFSLQYGVDLICTVSRNSPINQKVRARIKALRGTHGLTQAELAERSGVDYKHIQLLEGKTAPSVRLDTLEKICLGFALKLHEFFDDPVFTHADRIAISGKTKTARK</sequence>
<feature type="domain" description="HTH cro/C1-type" evidence="1">
    <location>
        <begin position="28"/>
        <end position="83"/>
    </location>
</feature>
<evidence type="ECO:0000313" key="3">
    <source>
        <dbReference type="Proteomes" id="UP000006048"/>
    </source>
</evidence>
<evidence type="ECO:0000259" key="1">
    <source>
        <dbReference type="PROSITE" id="PS50943"/>
    </source>
</evidence>
<protein>
    <submittedName>
        <fullName evidence="2">Helix-turn-helix domain protein</fullName>
    </submittedName>
</protein>
<dbReference type="GO" id="GO:0003677">
    <property type="term" value="F:DNA binding"/>
    <property type="evidence" value="ECO:0007669"/>
    <property type="project" value="InterPro"/>
</dbReference>
<evidence type="ECO:0000313" key="2">
    <source>
        <dbReference type="EMBL" id="AFM12958.1"/>
    </source>
</evidence>
<reference evidence="2 3" key="1">
    <citation type="submission" date="2012-06" db="EMBL/GenBank/DDBJ databases">
        <title>The complete chromosome of genome of Turneriella parva DSM 21527.</title>
        <authorList>
            <consortium name="US DOE Joint Genome Institute (JGI-PGF)"/>
            <person name="Lucas S."/>
            <person name="Han J."/>
            <person name="Lapidus A."/>
            <person name="Bruce D."/>
            <person name="Goodwin L."/>
            <person name="Pitluck S."/>
            <person name="Peters L."/>
            <person name="Kyrpides N."/>
            <person name="Mavromatis K."/>
            <person name="Ivanova N."/>
            <person name="Mikhailova N."/>
            <person name="Chertkov O."/>
            <person name="Detter J.C."/>
            <person name="Tapia R."/>
            <person name="Han C."/>
            <person name="Land M."/>
            <person name="Hauser L."/>
            <person name="Markowitz V."/>
            <person name="Cheng J.-F."/>
            <person name="Hugenholtz P."/>
            <person name="Woyke T."/>
            <person name="Wu D."/>
            <person name="Gronow S."/>
            <person name="Wellnitz S."/>
            <person name="Brambilla E."/>
            <person name="Klenk H.-P."/>
            <person name="Eisen J.A."/>
        </authorList>
    </citation>
    <scope>NUCLEOTIDE SEQUENCE [LARGE SCALE GENOMIC DNA]</scope>
    <source>
        <strain evidence="3">ATCC BAA-1111 / DSM 21527 / NCTC 11395 / H</strain>
    </source>
</reference>
<dbReference type="InterPro" id="IPR001387">
    <property type="entry name" value="Cro/C1-type_HTH"/>
</dbReference>
<dbReference type="STRING" id="869212.Turpa_2314"/>
<dbReference type="EMBL" id="CP002959">
    <property type="protein sequence ID" value="AFM12958.1"/>
    <property type="molecule type" value="Genomic_DNA"/>
</dbReference>
<dbReference type="PROSITE" id="PS50943">
    <property type="entry name" value="HTH_CROC1"/>
    <property type="match status" value="1"/>
</dbReference>
<dbReference type="AlphaFoldDB" id="I4B6Q1"/>
<keyword evidence="3" id="KW-1185">Reference proteome</keyword>